<reference evidence="2 3" key="1">
    <citation type="submission" date="2016-10" db="EMBL/GenBank/DDBJ databases">
        <authorList>
            <person name="de Groot N.N."/>
        </authorList>
    </citation>
    <scope>NUCLEOTIDE SEQUENCE [LARGE SCALE GENOMIC DNA]</scope>
    <source>
        <strain evidence="2 3">DSM 1283</strain>
    </source>
</reference>
<dbReference type="RefSeq" id="WP_091683407.1">
    <property type="nucleotide sequence ID" value="NZ_BAABFM010000003.1"/>
</dbReference>
<dbReference type="Pfam" id="PF01944">
    <property type="entry name" value="SpoIIM"/>
    <property type="match status" value="1"/>
</dbReference>
<keyword evidence="3" id="KW-1185">Reference proteome</keyword>
<name>A0A1I5BJF1_9FIRM</name>
<accession>A0A1I5BJF1</accession>
<keyword evidence="1" id="KW-0812">Transmembrane</keyword>
<dbReference type="InterPro" id="IPR002798">
    <property type="entry name" value="SpoIIM-like"/>
</dbReference>
<keyword evidence="1" id="KW-0472">Membrane</keyword>
<evidence type="ECO:0000256" key="1">
    <source>
        <dbReference type="SAM" id="Phobius"/>
    </source>
</evidence>
<evidence type="ECO:0000313" key="2">
    <source>
        <dbReference type="EMBL" id="SFN74780.1"/>
    </source>
</evidence>
<proteinExistence type="predicted"/>
<evidence type="ECO:0000313" key="3">
    <source>
        <dbReference type="Proteomes" id="UP000198806"/>
    </source>
</evidence>
<feature type="transmembrane region" description="Helical" evidence="1">
    <location>
        <begin position="75"/>
        <end position="98"/>
    </location>
</feature>
<keyword evidence="1" id="KW-1133">Transmembrane helix</keyword>
<dbReference type="STRING" id="1527.SAMN04489757_10140"/>
<organism evidence="2 3">
    <name type="scientific">Anaerocolumna aminovalerica</name>
    <dbReference type="NCBI Taxonomy" id="1527"/>
    <lineage>
        <taxon>Bacteria</taxon>
        <taxon>Bacillati</taxon>
        <taxon>Bacillota</taxon>
        <taxon>Clostridia</taxon>
        <taxon>Lachnospirales</taxon>
        <taxon>Lachnospiraceae</taxon>
        <taxon>Anaerocolumna</taxon>
    </lineage>
</organism>
<feature type="transmembrane region" description="Helical" evidence="1">
    <location>
        <begin position="169"/>
        <end position="195"/>
    </location>
</feature>
<dbReference type="AlphaFoldDB" id="A0A1I5BJF1"/>
<dbReference type="OrthoDB" id="2042029at2"/>
<feature type="transmembrane region" description="Helical" evidence="1">
    <location>
        <begin position="130"/>
        <end position="148"/>
    </location>
</feature>
<sequence>MNFLKAKLRKLGEVKFGILILGVGIFLGLLFAIVFKRLYWNQINIIDDEYISKIRETVFDYRVLLRYVLWNNLKIFILFWVFCSTALGIPYIALSLVYGGFRVGLFVTVIMMRYGIKGVLLLFAYTFPQIIVYVPVAFVSLRAGYWLCKSMYHETRLGSKGKVERVIKHIGLIFVLGIILTFGCLIETYIGSFILQKILYLF</sequence>
<protein>
    <submittedName>
        <fullName evidence="2">Stage II sporulation protein M</fullName>
    </submittedName>
</protein>
<feature type="transmembrane region" description="Helical" evidence="1">
    <location>
        <begin position="16"/>
        <end position="35"/>
    </location>
</feature>
<dbReference type="EMBL" id="FOWD01000001">
    <property type="protein sequence ID" value="SFN74780.1"/>
    <property type="molecule type" value="Genomic_DNA"/>
</dbReference>
<dbReference type="Proteomes" id="UP000198806">
    <property type="component" value="Unassembled WGS sequence"/>
</dbReference>
<gene>
    <name evidence="2" type="ORF">SAMN04489757_10140</name>
</gene>